<accession>S8ABH5</accession>
<feature type="region of interest" description="Disordered" evidence="1">
    <location>
        <begin position="56"/>
        <end position="217"/>
    </location>
</feature>
<feature type="compositionally biased region" description="Basic and acidic residues" evidence="1">
    <location>
        <begin position="293"/>
        <end position="308"/>
    </location>
</feature>
<feature type="region of interest" description="Disordered" evidence="1">
    <location>
        <begin position="1"/>
        <end position="27"/>
    </location>
</feature>
<evidence type="ECO:0000256" key="1">
    <source>
        <dbReference type="SAM" id="MobiDB-lite"/>
    </source>
</evidence>
<feature type="compositionally biased region" description="Polar residues" evidence="1">
    <location>
        <begin position="139"/>
        <end position="152"/>
    </location>
</feature>
<gene>
    <name evidence="2" type="ORF">H072_5925</name>
</gene>
<dbReference type="AlphaFoldDB" id="S8ABH5"/>
<dbReference type="OrthoDB" id="5425998at2759"/>
<evidence type="ECO:0000313" key="3">
    <source>
        <dbReference type="Proteomes" id="UP000015100"/>
    </source>
</evidence>
<dbReference type="HOGENOM" id="CLU_463083_0_0_1"/>
<feature type="compositionally biased region" description="Basic and acidic residues" evidence="1">
    <location>
        <begin position="341"/>
        <end position="355"/>
    </location>
</feature>
<dbReference type="OMA" id="FASQPHE"/>
<organism evidence="2 3">
    <name type="scientific">Dactylellina haptotyla (strain CBS 200.50)</name>
    <name type="common">Nematode-trapping fungus</name>
    <name type="synonym">Monacrosporium haptotylum</name>
    <dbReference type="NCBI Taxonomy" id="1284197"/>
    <lineage>
        <taxon>Eukaryota</taxon>
        <taxon>Fungi</taxon>
        <taxon>Dikarya</taxon>
        <taxon>Ascomycota</taxon>
        <taxon>Pezizomycotina</taxon>
        <taxon>Orbiliomycetes</taxon>
        <taxon>Orbiliales</taxon>
        <taxon>Orbiliaceae</taxon>
        <taxon>Dactylellina</taxon>
    </lineage>
</organism>
<keyword evidence="3" id="KW-1185">Reference proteome</keyword>
<feature type="compositionally biased region" description="Polar residues" evidence="1">
    <location>
        <begin position="546"/>
        <end position="558"/>
    </location>
</feature>
<evidence type="ECO:0000313" key="2">
    <source>
        <dbReference type="EMBL" id="EPS40264.1"/>
    </source>
</evidence>
<feature type="compositionally biased region" description="Low complexity" evidence="1">
    <location>
        <begin position="526"/>
        <end position="539"/>
    </location>
</feature>
<comment type="caution">
    <text evidence="2">The sequence shown here is derived from an EMBL/GenBank/DDBJ whole genome shotgun (WGS) entry which is preliminary data.</text>
</comment>
<protein>
    <submittedName>
        <fullName evidence="2">Uncharacterized protein</fullName>
    </submittedName>
</protein>
<feature type="compositionally biased region" description="Basic and acidic residues" evidence="1">
    <location>
        <begin position="564"/>
        <end position="575"/>
    </location>
</feature>
<feature type="region of interest" description="Disordered" evidence="1">
    <location>
        <begin position="290"/>
        <end position="355"/>
    </location>
</feature>
<reference evidence="2 3" key="1">
    <citation type="journal article" date="2013" name="PLoS Genet.">
        <title>Genomic mechanisms accounting for the adaptation to parasitism in nematode-trapping fungi.</title>
        <authorList>
            <person name="Meerupati T."/>
            <person name="Andersson K.M."/>
            <person name="Friman E."/>
            <person name="Kumar D."/>
            <person name="Tunlid A."/>
            <person name="Ahren D."/>
        </authorList>
    </citation>
    <scope>NUCLEOTIDE SEQUENCE [LARGE SCALE GENOMIC DNA]</scope>
    <source>
        <strain evidence="2 3">CBS 200.50</strain>
    </source>
</reference>
<dbReference type="EMBL" id="AQGS01000432">
    <property type="protein sequence ID" value="EPS40264.1"/>
    <property type="molecule type" value="Genomic_DNA"/>
</dbReference>
<feature type="compositionally biased region" description="Polar residues" evidence="1">
    <location>
        <begin position="75"/>
        <end position="88"/>
    </location>
</feature>
<feature type="compositionally biased region" description="Polar residues" evidence="1">
    <location>
        <begin position="505"/>
        <end position="518"/>
    </location>
</feature>
<feature type="compositionally biased region" description="Pro residues" evidence="1">
    <location>
        <begin position="120"/>
        <end position="129"/>
    </location>
</feature>
<feature type="compositionally biased region" description="Polar residues" evidence="1">
    <location>
        <begin position="208"/>
        <end position="217"/>
    </location>
</feature>
<dbReference type="Proteomes" id="UP000015100">
    <property type="component" value="Unassembled WGS sequence"/>
</dbReference>
<proteinExistence type="predicted"/>
<name>S8ABH5_DACHA</name>
<sequence>MEATTNSAGHPPHPPSSSLPSPSSSVENHLPIKKLLVAPIITTALQDKDTAVFATSPVSVTSNDLPFPKRHRNLTIDSDPSSANDMDGSSTAATSPPPSGVGNGTKLDENINPFPSSGSPVPPITPPTSQPQSTPVGNKRSTGNARVNSLNKPKSEHMAFFLNSLPPARSESPVAHLDVNPSQESLPPRQRSPGRVPAAVQALEQAQKRSSQSSLGSIYKSQESRLIDANGVTSAPKFFQPAESLPTEFDALNDISSVAAVVGSNAGEGHSNNGEGSRKASIRFSFLKKKRTNSAEHPGKHLSVDGRKTRSGSGGSGSTAESSLPISVLTSPAGFQPGRDPPMEDGKDSRNDATFRRDLLVDFENRRLEGRHEHPFEGSTALHHGSNIKSMGLKQLFRSISQSVKKSTNSFKKLVLRRAKTIPNQFSAAVHGHVSHLPPVPNPKLITRNERIAEYKAITRSPLPTFGPRVATPPPYQPLSRKPSIELIRSGATNVATTAAKGEGSSLTNGETSKTTAGFPNGTDHSVSPQASSPESSEAIEITVRARQNPSDAKQSSVADAIDDESHAVKRENKEGVATGFIKSAFTGW</sequence>
<reference evidence="3" key="2">
    <citation type="submission" date="2013-04" db="EMBL/GenBank/DDBJ databases">
        <title>Genomic mechanisms accounting for the adaptation to parasitism in nematode-trapping fungi.</title>
        <authorList>
            <person name="Ahren D.G."/>
        </authorList>
    </citation>
    <scope>NUCLEOTIDE SEQUENCE [LARGE SCALE GENOMIC DNA]</scope>
    <source>
        <strain evidence="3">CBS 200.50</strain>
    </source>
</reference>
<feature type="region of interest" description="Disordered" evidence="1">
    <location>
        <begin position="496"/>
        <end position="577"/>
    </location>
</feature>
<feature type="compositionally biased region" description="Polar residues" evidence="1">
    <location>
        <begin position="319"/>
        <end position="330"/>
    </location>
</feature>